<organism evidence="5 6">
    <name type="scientific">Nonomuraea ferruginea</name>
    <dbReference type="NCBI Taxonomy" id="46174"/>
    <lineage>
        <taxon>Bacteria</taxon>
        <taxon>Bacillati</taxon>
        <taxon>Actinomycetota</taxon>
        <taxon>Actinomycetes</taxon>
        <taxon>Streptosporangiales</taxon>
        <taxon>Streptosporangiaceae</taxon>
        <taxon>Nonomuraea</taxon>
    </lineage>
</organism>
<dbReference type="InterPro" id="IPR051016">
    <property type="entry name" value="Diverse_Substrate_AcTransf"/>
</dbReference>
<dbReference type="PROSITE" id="PS51186">
    <property type="entry name" value="GNAT"/>
    <property type="match status" value="1"/>
</dbReference>
<proteinExistence type="predicted"/>
<feature type="coiled-coil region" evidence="3">
    <location>
        <begin position="13"/>
        <end position="40"/>
    </location>
</feature>
<evidence type="ECO:0000256" key="3">
    <source>
        <dbReference type="SAM" id="Coils"/>
    </source>
</evidence>
<evidence type="ECO:0000256" key="1">
    <source>
        <dbReference type="ARBA" id="ARBA00022679"/>
    </source>
</evidence>
<evidence type="ECO:0000313" key="6">
    <source>
        <dbReference type="Proteomes" id="UP001212498"/>
    </source>
</evidence>
<dbReference type="InterPro" id="IPR000182">
    <property type="entry name" value="GNAT_dom"/>
</dbReference>
<dbReference type="SUPFAM" id="SSF55729">
    <property type="entry name" value="Acyl-CoA N-acyltransferases (Nat)"/>
    <property type="match status" value="1"/>
</dbReference>
<evidence type="ECO:0000313" key="5">
    <source>
        <dbReference type="EMBL" id="MDA0643642.1"/>
    </source>
</evidence>
<dbReference type="EMBL" id="JAPNUD010000072">
    <property type="protein sequence ID" value="MDA0643642.1"/>
    <property type="molecule type" value="Genomic_DNA"/>
</dbReference>
<feature type="domain" description="N-acetyltransferase" evidence="4">
    <location>
        <begin position="1"/>
        <end position="156"/>
    </location>
</feature>
<dbReference type="InterPro" id="IPR016181">
    <property type="entry name" value="Acyl_CoA_acyltransferase"/>
</dbReference>
<accession>A0ABT4T2C8</accession>
<protein>
    <submittedName>
        <fullName evidence="5">GNAT family N-acetyltransferase</fullName>
    </submittedName>
</protein>
<dbReference type="Proteomes" id="UP001212498">
    <property type="component" value="Unassembled WGS sequence"/>
</dbReference>
<evidence type="ECO:0000259" key="4">
    <source>
        <dbReference type="PROSITE" id="PS51186"/>
    </source>
</evidence>
<keyword evidence="1" id="KW-0808">Transferase</keyword>
<evidence type="ECO:0000256" key="2">
    <source>
        <dbReference type="ARBA" id="ARBA00023315"/>
    </source>
</evidence>
<name>A0ABT4T2C8_9ACTN</name>
<dbReference type="PANTHER" id="PTHR10545">
    <property type="entry name" value="DIAMINE N-ACETYLTRANSFERASE"/>
    <property type="match status" value="1"/>
</dbReference>
<dbReference type="Gene3D" id="3.40.630.30">
    <property type="match status" value="1"/>
</dbReference>
<dbReference type="Pfam" id="PF00583">
    <property type="entry name" value="Acetyltransf_1"/>
    <property type="match status" value="1"/>
</dbReference>
<sequence>MIRSATPADVPAIHQLIRELAAYEKSLDEVEATEEQLRQALFGPEPKVFAHMAENDDGEVVGFAMWFLSFSTWTGTHGLYLEDIFVRPQHRGGGHGKALMTELARICIERGYGRFEWSVLDWNEPTINFYKSIGAIPCDEWIRYRLSGDALERFGKS</sequence>
<dbReference type="RefSeq" id="WP_271277868.1">
    <property type="nucleotide sequence ID" value="NZ_BAABFD010000001.1"/>
</dbReference>
<comment type="caution">
    <text evidence="5">The sequence shown here is derived from an EMBL/GenBank/DDBJ whole genome shotgun (WGS) entry which is preliminary data.</text>
</comment>
<gene>
    <name evidence="5" type="ORF">OUY24_23700</name>
</gene>
<keyword evidence="6" id="KW-1185">Reference proteome</keyword>
<dbReference type="PANTHER" id="PTHR10545:SF29">
    <property type="entry name" value="GH14572P-RELATED"/>
    <property type="match status" value="1"/>
</dbReference>
<reference evidence="5 6" key="1">
    <citation type="submission" date="2022-11" db="EMBL/GenBank/DDBJ databases">
        <title>Nonomuraea corallina sp. nov., a new species of the genus Nonomuraea isolated from sea side sediment in Thai sea.</title>
        <authorList>
            <person name="Ngamcharungchit C."/>
            <person name="Matsumoto A."/>
            <person name="Suriyachadkun C."/>
            <person name="Panbangred W."/>
            <person name="Inahashi Y."/>
            <person name="Intra B."/>
        </authorList>
    </citation>
    <scope>NUCLEOTIDE SEQUENCE [LARGE SCALE GENOMIC DNA]</scope>
    <source>
        <strain evidence="5 6">DSM 43553</strain>
    </source>
</reference>
<keyword evidence="2" id="KW-0012">Acyltransferase</keyword>
<dbReference type="CDD" id="cd04301">
    <property type="entry name" value="NAT_SF"/>
    <property type="match status" value="1"/>
</dbReference>
<keyword evidence="3" id="KW-0175">Coiled coil</keyword>